<evidence type="ECO:0000313" key="3">
    <source>
        <dbReference type="Proteomes" id="UP000275408"/>
    </source>
</evidence>
<organism evidence="2 3">
    <name type="scientific">Pocillopora damicornis</name>
    <name type="common">Cauliflower coral</name>
    <name type="synonym">Millepora damicornis</name>
    <dbReference type="NCBI Taxonomy" id="46731"/>
    <lineage>
        <taxon>Eukaryota</taxon>
        <taxon>Metazoa</taxon>
        <taxon>Cnidaria</taxon>
        <taxon>Anthozoa</taxon>
        <taxon>Hexacorallia</taxon>
        <taxon>Scleractinia</taxon>
        <taxon>Astrocoeniina</taxon>
        <taxon>Pocilloporidae</taxon>
        <taxon>Pocillopora</taxon>
    </lineage>
</organism>
<dbReference type="AlphaFoldDB" id="A0A3M6TAS0"/>
<dbReference type="SUPFAM" id="SSF49785">
    <property type="entry name" value="Galactose-binding domain-like"/>
    <property type="match status" value="1"/>
</dbReference>
<gene>
    <name evidence="2" type="ORF">pdam_00016280</name>
</gene>
<evidence type="ECO:0000259" key="1">
    <source>
        <dbReference type="PROSITE" id="PS50022"/>
    </source>
</evidence>
<comment type="caution">
    <text evidence="2">The sequence shown here is derived from an EMBL/GenBank/DDBJ whole genome shotgun (WGS) entry which is preliminary data.</text>
</comment>
<name>A0A3M6TAS0_POCDA</name>
<dbReference type="EMBL" id="RCHS01004001">
    <property type="protein sequence ID" value="RMX38443.1"/>
    <property type="molecule type" value="Genomic_DNA"/>
</dbReference>
<keyword evidence="3" id="KW-1185">Reference proteome</keyword>
<dbReference type="InterPro" id="IPR008979">
    <property type="entry name" value="Galactose-bd-like_sf"/>
</dbReference>
<protein>
    <recommendedName>
        <fullName evidence="1">F5/8 type C domain-containing protein</fullName>
    </recommendedName>
</protein>
<reference evidence="2 3" key="1">
    <citation type="journal article" date="2018" name="Sci. Rep.">
        <title>Comparative analysis of the Pocillopora damicornis genome highlights role of immune system in coral evolution.</title>
        <authorList>
            <person name="Cunning R."/>
            <person name="Bay R.A."/>
            <person name="Gillette P."/>
            <person name="Baker A.C."/>
            <person name="Traylor-Knowles N."/>
        </authorList>
    </citation>
    <scope>NUCLEOTIDE SEQUENCE [LARGE SCALE GENOMIC DNA]</scope>
    <source>
        <strain evidence="2">RSMAS</strain>
        <tissue evidence="2">Whole animal</tissue>
    </source>
</reference>
<feature type="non-terminal residue" evidence="2">
    <location>
        <position position="1"/>
    </location>
</feature>
<dbReference type="Gene3D" id="2.60.120.260">
    <property type="entry name" value="Galactose-binding domain-like"/>
    <property type="match status" value="1"/>
</dbReference>
<feature type="domain" description="F5/8 type C" evidence="1">
    <location>
        <begin position="11"/>
        <end position="71"/>
    </location>
</feature>
<evidence type="ECO:0000313" key="2">
    <source>
        <dbReference type="EMBL" id="RMX38443.1"/>
    </source>
</evidence>
<accession>A0A3M6TAS0</accession>
<dbReference type="InterPro" id="IPR000421">
    <property type="entry name" value="FA58C"/>
</dbReference>
<dbReference type="PROSITE" id="PS50022">
    <property type="entry name" value="FA58C_3"/>
    <property type="match status" value="1"/>
</dbReference>
<sequence length="107" mass="11959">ILTPKNIPNKCYSNALGVSDPLILDSLISAKSNYLVNDLPSYGRLNGTREDGWCAELNDDEQWLYVDLGKAFVEIHPQRLVRMVTRVDLSNSPGMRTATSSSQTMRD</sequence>
<dbReference type="Proteomes" id="UP000275408">
    <property type="component" value="Unassembled WGS sequence"/>
</dbReference>
<proteinExistence type="predicted"/>